<evidence type="ECO:0000313" key="2">
    <source>
        <dbReference type="EMBL" id="SKB90177.1"/>
    </source>
</evidence>
<evidence type="ECO:0000313" key="3">
    <source>
        <dbReference type="EMBL" id="SQA92316.1"/>
    </source>
</evidence>
<dbReference type="Gene3D" id="2.60.120.10">
    <property type="entry name" value="Jelly Rolls"/>
    <property type="match status" value="1"/>
</dbReference>
<dbReference type="KEGG" id="cbp:EB354_02695"/>
<dbReference type="Pfam" id="PF05523">
    <property type="entry name" value="FdtA"/>
    <property type="match status" value="1"/>
</dbReference>
<dbReference type="InterPro" id="IPR011051">
    <property type="entry name" value="RmlC_Cupin_sf"/>
</dbReference>
<keyword evidence="4" id="KW-1185">Reference proteome</keyword>
<evidence type="ECO:0000259" key="1">
    <source>
        <dbReference type="Pfam" id="PF05523"/>
    </source>
</evidence>
<dbReference type="EMBL" id="UAVR01000023">
    <property type="protein sequence ID" value="SQA92316.1"/>
    <property type="molecule type" value="Genomic_DNA"/>
</dbReference>
<proteinExistence type="predicted"/>
<dbReference type="Proteomes" id="UP000251937">
    <property type="component" value="Unassembled WGS sequence"/>
</dbReference>
<dbReference type="RefSeq" id="WP_079465940.1">
    <property type="nucleotide sequence ID" value="NZ_CP033934.1"/>
</dbReference>
<organism evidence="3 5">
    <name type="scientific">Chryseobacterium balustinum</name>
    <dbReference type="NCBI Taxonomy" id="246"/>
    <lineage>
        <taxon>Bacteria</taxon>
        <taxon>Pseudomonadati</taxon>
        <taxon>Bacteroidota</taxon>
        <taxon>Flavobacteriia</taxon>
        <taxon>Flavobacteriales</taxon>
        <taxon>Weeksellaceae</taxon>
        <taxon>Chryseobacterium group</taxon>
        <taxon>Chryseobacterium</taxon>
    </lineage>
</organism>
<dbReference type="EMBL" id="FUZE01000013">
    <property type="protein sequence ID" value="SKB90177.1"/>
    <property type="molecule type" value="Genomic_DNA"/>
</dbReference>
<comment type="caution">
    <text evidence="3">The sequence shown here is derived from an EMBL/GenBank/DDBJ whole genome shotgun (WGS) entry which is preliminary data.</text>
</comment>
<dbReference type="InterPro" id="IPR014710">
    <property type="entry name" value="RmlC-like_jellyroll"/>
</dbReference>
<accession>A0AAX2IQT3</accession>
<sequence length="137" mass="15956">MEFLKGSFSEDERGRVSFNNTLDLNLVKRMYVIENIDTGICRAWQGHQIEKRWFVVVNGAFEIRIVKIDDFENPSESLESQSFILKSKSMDSLFIDAGFASSIQALEINSKLVAFSDYHLNEIKDDYKFDSQKWKQK</sequence>
<feature type="domain" description="Sugar 3,4-ketoisomerase QdtA cupin" evidence="1">
    <location>
        <begin position="10"/>
        <end position="136"/>
    </location>
</feature>
<name>A0AAX2IQT3_9FLAO</name>
<dbReference type="SUPFAM" id="SSF51182">
    <property type="entry name" value="RmlC-like cupins"/>
    <property type="match status" value="1"/>
</dbReference>
<reference evidence="2 4" key="1">
    <citation type="submission" date="2017-02" db="EMBL/GenBank/DDBJ databases">
        <authorList>
            <person name="Varghese N."/>
            <person name="Submissions S."/>
        </authorList>
    </citation>
    <scope>NUCLEOTIDE SEQUENCE [LARGE SCALE GENOMIC DNA]</scope>
    <source>
        <strain evidence="2 4">DSM 16775</strain>
    </source>
</reference>
<protein>
    <submittedName>
        <fullName evidence="3">WxcM-like, C-terminal</fullName>
    </submittedName>
    <submittedName>
        <fullName evidence="2">dTDP-4-dehydrorhamnose 3,5-epimerase</fullName>
    </submittedName>
</protein>
<dbReference type="InterPro" id="IPR008894">
    <property type="entry name" value="QdtA_cupin_dom"/>
</dbReference>
<evidence type="ECO:0000313" key="5">
    <source>
        <dbReference type="Proteomes" id="UP000251937"/>
    </source>
</evidence>
<evidence type="ECO:0000313" key="4">
    <source>
        <dbReference type="Proteomes" id="UP000190669"/>
    </source>
</evidence>
<dbReference type="AlphaFoldDB" id="A0AAX2IQT3"/>
<reference evidence="3 5" key="2">
    <citation type="submission" date="2018-06" db="EMBL/GenBank/DDBJ databases">
        <authorList>
            <consortium name="Pathogen Informatics"/>
            <person name="Doyle S."/>
        </authorList>
    </citation>
    <scope>NUCLEOTIDE SEQUENCE [LARGE SCALE GENOMIC DNA]</scope>
    <source>
        <strain evidence="3 5">NCTC11212</strain>
    </source>
</reference>
<dbReference type="Proteomes" id="UP000190669">
    <property type="component" value="Unassembled WGS sequence"/>
</dbReference>
<gene>
    <name evidence="3" type="ORF">NCTC11212_03962</name>
    <name evidence="2" type="ORF">SAMN05421800_11377</name>
</gene>